<gene>
    <name evidence="1" type="ORF">PAESOLCIP111_06088</name>
</gene>
<sequence length="79" mass="9172">MIMLQIKVLATKPKKYLHLHNKSKYDKFLIPVVVVLNNEASEARDVLLSLQELIQSAEDNHTCITKVNVIYFFTWSLLL</sequence>
<comment type="caution">
    <text evidence="1">The sequence shown here is derived from an EMBL/GenBank/DDBJ whole genome shotgun (WGS) entry which is preliminary data.</text>
</comment>
<keyword evidence="2" id="KW-1185">Reference proteome</keyword>
<dbReference type="AlphaFoldDB" id="A0A916KA63"/>
<dbReference type="Proteomes" id="UP000693672">
    <property type="component" value="Unassembled WGS sequence"/>
</dbReference>
<reference evidence="1" key="1">
    <citation type="submission" date="2021-06" db="EMBL/GenBank/DDBJ databases">
        <authorList>
            <person name="Criscuolo A."/>
        </authorList>
    </citation>
    <scope>NUCLEOTIDE SEQUENCE</scope>
    <source>
        <strain evidence="1">CIP111600</strain>
    </source>
</reference>
<evidence type="ECO:0000313" key="1">
    <source>
        <dbReference type="EMBL" id="CAG7650481.1"/>
    </source>
</evidence>
<proteinExistence type="predicted"/>
<dbReference type="EMBL" id="CAJVAS010000054">
    <property type="protein sequence ID" value="CAG7650481.1"/>
    <property type="molecule type" value="Genomic_DNA"/>
</dbReference>
<protein>
    <submittedName>
        <fullName evidence="1">Uncharacterized protein</fullName>
    </submittedName>
</protein>
<name>A0A916KA63_9BACL</name>
<evidence type="ECO:0000313" key="2">
    <source>
        <dbReference type="Proteomes" id="UP000693672"/>
    </source>
</evidence>
<organism evidence="1 2">
    <name type="scientific">Paenibacillus solanacearum</name>
    <dbReference type="NCBI Taxonomy" id="2048548"/>
    <lineage>
        <taxon>Bacteria</taxon>
        <taxon>Bacillati</taxon>
        <taxon>Bacillota</taxon>
        <taxon>Bacilli</taxon>
        <taxon>Bacillales</taxon>
        <taxon>Paenibacillaceae</taxon>
        <taxon>Paenibacillus</taxon>
    </lineage>
</organism>
<accession>A0A916KA63</accession>